<proteinExistence type="predicted"/>
<reference evidence="2 3" key="1">
    <citation type="submission" date="2017-07" db="EMBL/GenBank/DDBJ databases">
        <title>Flavobacterium cyanobacteriorum sp. nov., isolated from cyanobacterial aggregates in a eutrophic lake.</title>
        <authorList>
            <person name="Cai H."/>
        </authorList>
    </citation>
    <scope>NUCLEOTIDE SEQUENCE [LARGE SCALE GENOMIC DNA]</scope>
    <source>
        <strain evidence="2 3">TH167</strain>
    </source>
</reference>
<feature type="chain" id="PRO_5012603813" description="Outer membrane protein beta-barrel domain-containing protein" evidence="1">
    <location>
        <begin position="21"/>
        <end position="208"/>
    </location>
</feature>
<keyword evidence="1" id="KW-0732">Signal</keyword>
<keyword evidence="3" id="KW-1185">Reference proteome</keyword>
<dbReference type="RefSeq" id="WP_094487298.1">
    <property type="nucleotide sequence ID" value="NZ_NOXX01000221.1"/>
</dbReference>
<name>A0A255ZI91_9FLAO</name>
<evidence type="ECO:0000256" key="1">
    <source>
        <dbReference type="SAM" id="SignalP"/>
    </source>
</evidence>
<sequence>MKKLVLVGIGLFGMICSSFAQEKESEKSKWSYTLQPRLGLAKYEQSGLVTLNGTFNAFDVFLTRKIAKNLDLTSGVMFSTFDANYTLAGESARLQNDYVQIPLLLGGRISFDEKSDQNLISMRVSAGPVASFLARQENQTTAVKAKDENLGWNFGILTQLTVDFRISNRSAVYFGLQGQSDFTRIEDNGSENKIQQASSILFGYRGTF</sequence>
<protein>
    <recommendedName>
        <fullName evidence="4">Outer membrane protein beta-barrel domain-containing protein</fullName>
    </recommendedName>
</protein>
<accession>A0A255ZI91</accession>
<gene>
    <name evidence="2" type="ORF">CHX27_13550</name>
</gene>
<dbReference type="OrthoDB" id="1345369at2"/>
<evidence type="ECO:0000313" key="3">
    <source>
        <dbReference type="Proteomes" id="UP000216035"/>
    </source>
</evidence>
<dbReference type="AlphaFoldDB" id="A0A255ZI91"/>
<evidence type="ECO:0000313" key="2">
    <source>
        <dbReference type="EMBL" id="OYQ40595.1"/>
    </source>
</evidence>
<feature type="signal peptide" evidence="1">
    <location>
        <begin position="1"/>
        <end position="20"/>
    </location>
</feature>
<dbReference type="EMBL" id="NOXX01000221">
    <property type="protein sequence ID" value="OYQ40595.1"/>
    <property type="molecule type" value="Genomic_DNA"/>
</dbReference>
<organism evidence="2 3">
    <name type="scientific">Flavobacterium aurantiibacter</name>
    <dbReference type="NCBI Taxonomy" id="2023067"/>
    <lineage>
        <taxon>Bacteria</taxon>
        <taxon>Pseudomonadati</taxon>
        <taxon>Bacteroidota</taxon>
        <taxon>Flavobacteriia</taxon>
        <taxon>Flavobacteriales</taxon>
        <taxon>Flavobacteriaceae</taxon>
        <taxon>Flavobacterium</taxon>
    </lineage>
</organism>
<evidence type="ECO:0008006" key="4">
    <source>
        <dbReference type="Google" id="ProtNLM"/>
    </source>
</evidence>
<dbReference type="Proteomes" id="UP000216035">
    <property type="component" value="Unassembled WGS sequence"/>
</dbReference>
<comment type="caution">
    <text evidence="2">The sequence shown here is derived from an EMBL/GenBank/DDBJ whole genome shotgun (WGS) entry which is preliminary data.</text>
</comment>